<proteinExistence type="predicted"/>
<evidence type="ECO:0000313" key="1">
    <source>
        <dbReference type="EMBL" id="KAI4859496.1"/>
    </source>
</evidence>
<keyword evidence="2" id="KW-1185">Reference proteome</keyword>
<dbReference type="EMBL" id="MU393630">
    <property type="protein sequence ID" value="KAI4859496.1"/>
    <property type="molecule type" value="Genomic_DNA"/>
</dbReference>
<name>A0ACB9YK73_9PEZI</name>
<evidence type="ECO:0000313" key="2">
    <source>
        <dbReference type="Proteomes" id="UP001497700"/>
    </source>
</evidence>
<comment type="caution">
    <text evidence="1">The sequence shown here is derived from an EMBL/GenBank/DDBJ whole genome shotgun (WGS) entry which is preliminary data.</text>
</comment>
<protein>
    <submittedName>
        <fullName evidence="1">Major facilitator superfamily domain-containing protein</fullName>
    </submittedName>
</protein>
<reference evidence="1 2" key="1">
    <citation type="journal article" date="2022" name="New Phytol.">
        <title>Ecological generalism drives hyperdiversity of secondary metabolite gene clusters in xylarialean endophytes.</title>
        <authorList>
            <person name="Franco M.E.E."/>
            <person name="Wisecaver J.H."/>
            <person name="Arnold A.E."/>
            <person name="Ju Y.M."/>
            <person name="Slot J.C."/>
            <person name="Ahrendt S."/>
            <person name="Moore L.P."/>
            <person name="Eastman K.E."/>
            <person name="Scott K."/>
            <person name="Konkel Z."/>
            <person name="Mondo S.J."/>
            <person name="Kuo A."/>
            <person name="Hayes R.D."/>
            <person name="Haridas S."/>
            <person name="Andreopoulos B."/>
            <person name="Riley R."/>
            <person name="LaButti K."/>
            <person name="Pangilinan J."/>
            <person name="Lipzen A."/>
            <person name="Amirebrahimi M."/>
            <person name="Yan J."/>
            <person name="Adam C."/>
            <person name="Keymanesh K."/>
            <person name="Ng V."/>
            <person name="Louie K."/>
            <person name="Northen T."/>
            <person name="Drula E."/>
            <person name="Henrissat B."/>
            <person name="Hsieh H.M."/>
            <person name="Youens-Clark K."/>
            <person name="Lutzoni F."/>
            <person name="Miadlikowska J."/>
            <person name="Eastwood D.C."/>
            <person name="Hamelin R.C."/>
            <person name="Grigoriev I.V."/>
            <person name="U'Ren J.M."/>
        </authorList>
    </citation>
    <scope>NUCLEOTIDE SEQUENCE [LARGE SCALE GENOMIC DNA]</scope>
    <source>
        <strain evidence="1 2">CBS 119005</strain>
    </source>
</reference>
<gene>
    <name evidence="1" type="ORF">F4820DRAFT_462439</name>
</gene>
<organism evidence="1 2">
    <name type="scientific">Hypoxylon rubiginosum</name>
    <dbReference type="NCBI Taxonomy" id="110542"/>
    <lineage>
        <taxon>Eukaryota</taxon>
        <taxon>Fungi</taxon>
        <taxon>Dikarya</taxon>
        <taxon>Ascomycota</taxon>
        <taxon>Pezizomycotina</taxon>
        <taxon>Sordariomycetes</taxon>
        <taxon>Xylariomycetidae</taxon>
        <taxon>Xylariales</taxon>
        <taxon>Hypoxylaceae</taxon>
        <taxon>Hypoxylon</taxon>
    </lineage>
</organism>
<sequence length="488" mass="53155">MDLPRSDIESRDAEKDSDAPEQYGSNIVWWDGDNDPMNPYNWPAWKTSMNALFLTFLNFITPLASSICAPGVPQIMEEFGSSNTLLASFVVSIYVLGFAFGPLLFAPMSEVYGRTITYHVCNVGFVAFIVGCALAPSLGSLIAFRFLSGLFGSCPITNGGGSIADMVPQERRGLFIGLYSIGPLLGPIVGPIVGGFLAGAQGWRWVFWLIAIIGGLVMVLMIAFTRETYAPVLLQRKVDRLIKETGNPQLRSKLDEGLTPGSYFKRAIERPIRLLLFSPITTICAVYMAIVYGYLYLMFSSITEVFQESYGFSTNIVGLSFLGLGVGSIIGIGTISVTSDRQIKKRVNEDGGKVKPEYRIQLVPIGGILLPAGLFIYGWTAQYHIHWIVPMIGMAVTGTGNMIIFMSLVLYLIDAFPVHAASALASNTFIRSIGGALLPLAGLPMFESLGVGWGNSLLGFLAVAFVPVPFVLLRYGEQLRTKYPVKNL</sequence>
<accession>A0ACB9YK73</accession>
<dbReference type="Proteomes" id="UP001497700">
    <property type="component" value="Unassembled WGS sequence"/>
</dbReference>